<dbReference type="CDD" id="cd05013">
    <property type="entry name" value="SIS_RpiR"/>
    <property type="match status" value="1"/>
</dbReference>
<dbReference type="GO" id="GO:0003700">
    <property type="term" value="F:DNA-binding transcription factor activity"/>
    <property type="evidence" value="ECO:0007669"/>
    <property type="project" value="InterPro"/>
</dbReference>
<dbReference type="PANTHER" id="PTHR30514:SF1">
    <property type="entry name" value="HTH-TYPE TRANSCRIPTIONAL REGULATOR HEXR-RELATED"/>
    <property type="match status" value="1"/>
</dbReference>
<dbReference type="SUPFAM" id="SSF46689">
    <property type="entry name" value="Homeodomain-like"/>
    <property type="match status" value="1"/>
</dbReference>
<sequence>MSLTDQIQRTLPSLPAAEQRVAQALLADPRAALARTVAELAAQARVSNPTVVRFCRSLGFAGWADFKLKLAGNLGQGLPYVHQSVAPGDGSRAVVDKIVEQVQQTLADFRQQAGLRPLEQASQALVRTIRAGRRIEFYGVGNSGIVAQDAQHKFFRMGCHTAAYADGHLQVMGATLLLPEDCVVVFSNSGRSRDLLDATELAHQQKATTVAITASGSPLAAAADIHIAADHPESYEEYSPMVSRLLHLVIVDILATEVALQLGPDLPARLHALKRNLRAKRYRNE</sequence>
<dbReference type="InterPro" id="IPR035472">
    <property type="entry name" value="RpiR-like_SIS"/>
</dbReference>
<dbReference type="InterPro" id="IPR047640">
    <property type="entry name" value="RpiR-like"/>
</dbReference>
<dbReference type="Gene3D" id="1.10.10.10">
    <property type="entry name" value="Winged helix-like DNA-binding domain superfamily/Winged helix DNA-binding domain"/>
    <property type="match status" value="1"/>
</dbReference>
<dbReference type="Proteomes" id="UP000430120">
    <property type="component" value="Unassembled WGS sequence"/>
</dbReference>
<dbReference type="OrthoDB" id="257751at2"/>
<evidence type="ECO:0000259" key="6">
    <source>
        <dbReference type="PROSITE" id="PS51464"/>
    </source>
</evidence>
<evidence type="ECO:0000256" key="1">
    <source>
        <dbReference type="ARBA" id="ARBA00023015"/>
    </source>
</evidence>
<evidence type="ECO:0000313" key="7">
    <source>
        <dbReference type="EMBL" id="KAB0585129.1"/>
    </source>
</evidence>
<dbReference type="GO" id="GO:0097367">
    <property type="term" value="F:carbohydrate derivative binding"/>
    <property type="evidence" value="ECO:0007669"/>
    <property type="project" value="InterPro"/>
</dbReference>
<name>A0A643FKI7_IDEDE</name>
<accession>A0A643FKI7</accession>
<dbReference type="RefSeq" id="WP_151122114.1">
    <property type="nucleotide sequence ID" value="NZ_CP088081.1"/>
</dbReference>
<keyword evidence="4" id="KW-0804">Transcription</keyword>
<dbReference type="Gene3D" id="3.40.50.10490">
    <property type="entry name" value="Glucose-6-phosphate isomerase like protein, domain 1"/>
    <property type="match status" value="1"/>
</dbReference>
<dbReference type="InterPro" id="IPR036388">
    <property type="entry name" value="WH-like_DNA-bd_sf"/>
</dbReference>
<evidence type="ECO:0000313" key="8">
    <source>
        <dbReference type="Proteomes" id="UP000430120"/>
    </source>
</evidence>
<dbReference type="InterPro" id="IPR009057">
    <property type="entry name" value="Homeodomain-like_sf"/>
</dbReference>
<organism evidence="7 8">
    <name type="scientific">Ideonella dechloratans</name>
    <dbReference type="NCBI Taxonomy" id="36863"/>
    <lineage>
        <taxon>Bacteria</taxon>
        <taxon>Pseudomonadati</taxon>
        <taxon>Pseudomonadota</taxon>
        <taxon>Betaproteobacteria</taxon>
        <taxon>Burkholderiales</taxon>
        <taxon>Sphaerotilaceae</taxon>
        <taxon>Ideonella</taxon>
    </lineage>
</organism>
<dbReference type="InterPro" id="IPR001347">
    <property type="entry name" value="SIS_dom"/>
</dbReference>
<keyword evidence="2" id="KW-0238">DNA-binding</keyword>
<evidence type="ECO:0000259" key="5">
    <source>
        <dbReference type="PROSITE" id="PS51071"/>
    </source>
</evidence>
<dbReference type="InterPro" id="IPR046348">
    <property type="entry name" value="SIS_dom_sf"/>
</dbReference>
<protein>
    <submittedName>
        <fullName evidence="7">MurR/RpiR family transcriptional regulator</fullName>
    </submittedName>
</protein>
<proteinExistence type="predicted"/>
<gene>
    <name evidence="7" type="ORF">F7Q92_01165</name>
</gene>
<dbReference type="PANTHER" id="PTHR30514">
    <property type="entry name" value="GLUCOKINASE"/>
    <property type="match status" value="1"/>
</dbReference>
<dbReference type="PROSITE" id="PS51071">
    <property type="entry name" value="HTH_RPIR"/>
    <property type="match status" value="1"/>
</dbReference>
<evidence type="ECO:0000256" key="2">
    <source>
        <dbReference type="ARBA" id="ARBA00023125"/>
    </source>
</evidence>
<evidence type="ECO:0000256" key="4">
    <source>
        <dbReference type="ARBA" id="ARBA00023163"/>
    </source>
</evidence>
<comment type="caution">
    <text evidence="7">The sequence shown here is derived from an EMBL/GenBank/DDBJ whole genome shotgun (WGS) entry which is preliminary data.</text>
</comment>
<keyword evidence="8" id="KW-1185">Reference proteome</keyword>
<evidence type="ECO:0000256" key="3">
    <source>
        <dbReference type="ARBA" id="ARBA00023152"/>
    </source>
</evidence>
<dbReference type="AlphaFoldDB" id="A0A643FKI7"/>
<feature type="domain" description="SIS" evidence="6">
    <location>
        <begin position="125"/>
        <end position="264"/>
    </location>
</feature>
<keyword evidence="3" id="KW-0324">Glycolysis</keyword>
<dbReference type="Pfam" id="PF01418">
    <property type="entry name" value="HTH_6"/>
    <property type="match status" value="1"/>
</dbReference>
<reference evidence="7 8" key="1">
    <citation type="submission" date="2019-09" db="EMBL/GenBank/DDBJ databases">
        <title>Draft genome sequences of 48 bacterial type strains from the CCUG.</title>
        <authorList>
            <person name="Tunovic T."/>
            <person name="Pineiro-Iglesias B."/>
            <person name="Unosson C."/>
            <person name="Inganas E."/>
            <person name="Ohlen M."/>
            <person name="Cardew S."/>
            <person name="Jensie-Markopoulos S."/>
            <person name="Salva-Serra F."/>
            <person name="Jaen-Luchoro D."/>
            <person name="Karlsson R."/>
            <person name="Svensson-Stadler L."/>
            <person name="Chun J."/>
            <person name="Moore E."/>
        </authorList>
    </citation>
    <scope>NUCLEOTIDE SEQUENCE [LARGE SCALE GENOMIC DNA]</scope>
    <source>
        <strain evidence="7 8">CCUG 30977</strain>
    </source>
</reference>
<dbReference type="GO" id="GO:0006096">
    <property type="term" value="P:glycolytic process"/>
    <property type="evidence" value="ECO:0007669"/>
    <property type="project" value="UniProtKB-KW"/>
</dbReference>
<dbReference type="PROSITE" id="PS00356">
    <property type="entry name" value="HTH_LACI_1"/>
    <property type="match status" value="1"/>
</dbReference>
<dbReference type="GO" id="GO:0003677">
    <property type="term" value="F:DNA binding"/>
    <property type="evidence" value="ECO:0007669"/>
    <property type="project" value="UniProtKB-KW"/>
</dbReference>
<keyword evidence="1" id="KW-0805">Transcription regulation</keyword>
<dbReference type="EMBL" id="VZPB01000002">
    <property type="protein sequence ID" value="KAB0585129.1"/>
    <property type="molecule type" value="Genomic_DNA"/>
</dbReference>
<dbReference type="PROSITE" id="PS51464">
    <property type="entry name" value="SIS"/>
    <property type="match status" value="1"/>
</dbReference>
<dbReference type="InterPro" id="IPR000281">
    <property type="entry name" value="HTH_RpiR"/>
</dbReference>
<dbReference type="SUPFAM" id="SSF53697">
    <property type="entry name" value="SIS domain"/>
    <property type="match status" value="1"/>
</dbReference>
<feature type="domain" description="HTH rpiR-type" evidence="5">
    <location>
        <begin position="1"/>
        <end position="77"/>
    </location>
</feature>
<dbReference type="Pfam" id="PF01380">
    <property type="entry name" value="SIS"/>
    <property type="match status" value="1"/>
</dbReference>